<evidence type="ECO:0000256" key="2">
    <source>
        <dbReference type="ARBA" id="ARBA00001970"/>
    </source>
</evidence>
<reference evidence="13 14" key="1">
    <citation type="journal article" date="2020" name="IScience">
        <title>Genome Sequencing of the Endangered Kingdonia uniflora (Circaeasteraceae, Ranunculales) Reveals Potential Mechanisms of Evolutionary Specialization.</title>
        <authorList>
            <person name="Sun Y."/>
            <person name="Deng T."/>
            <person name="Zhang A."/>
            <person name="Moore M.J."/>
            <person name="Landis J.B."/>
            <person name="Lin N."/>
            <person name="Zhang H."/>
            <person name="Zhang X."/>
            <person name="Huang J."/>
            <person name="Zhang X."/>
            <person name="Sun H."/>
            <person name="Wang H."/>
        </authorList>
    </citation>
    <scope>NUCLEOTIDE SEQUENCE [LARGE SCALE GENOMIC DNA]</scope>
    <source>
        <strain evidence="13">TB1705</strain>
        <tissue evidence="13">Leaf</tissue>
    </source>
</reference>
<evidence type="ECO:0000256" key="9">
    <source>
        <dbReference type="PIRSR" id="PIRSR600823-3"/>
    </source>
</evidence>
<evidence type="ECO:0000313" key="14">
    <source>
        <dbReference type="Proteomes" id="UP000541444"/>
    </source>
</evidence>
<keyword evidence="3" id="KW-0575">Peroxidase</keyword>
<evidence type="ECO:0000256" key="10">
    <source>
        <dbReference type="PIRSR" id="PIRSR600823-5"/>
    </source>
</evidence>
<evidence type="ECO:0000256" key="4">
    <source>
        <dbReference type="ARBA" id="ARBA00022617"/>
    </source>
</evidence>
<evidence type="ECO:0000256" key="7">
    <source>
        <dbReference type="ARBA" id="ARBA00023004"/>
    </source>
</evidence>
<evidence type="ECO:0000313" key="13">
    <source>
        <dbReference type="EMBL" id="KAF6160729.1"/>
    </source>
</evidence>
<feature type="domain" description="Plant heme peroxidase family profile" evidence="12">
    <location>
        <begin position="1"/>
        <end position="93"/>
    </location>
</feature>
<dbReference type="AlphaFoldDB" id="A0A7J7N0K9"/>
<evidence type="ECO:0000256" key="11">
    <source>
        <dbReference type="RuleBase" id="RU004241"/>
    </source>
</evidence>
<feature type="binding site" evidence="9">
    <location>
        <position position="15"/>
    </location>
    <ligand>
        <name>Ca(2+)</name>
        <dbReference type="ChEBI" id="CHEBI:29108"/>
        <label>1</label>
    </ligand>
</feature>
<comment type="cofactor">
    <cofactor evidence="2">
        <name>heme b</name>
        <dbReference type="ChEBI" id="CHEBI:60344"/>
    </cofactor>
</comment>
<feature type="disulfide bond" evidence="10">
    <location>
        <begin position="13"/>
        <end position="18"/>
    </location>
</feature>
<evidence type="ECO:0000259" key="12">
    <source>
        <dbReference type="PROSITE" id="PS50873"/>
    </source>
</evidence>
<keyword evidence="10" id="KW-1015">Disulfide bond</keyword>
<dbReference type="PROSITE" id="PS50873">
    <property type="entry name" value="PEROXIDASE_4"/>
    <property type="match status" value="1"/>
</dbReference>
<dbReference type="InterPro" id="IPR010255">
    <property type="entry name" value="Haem_peroxidase_sf"/>
</dbReference>
<comment type="catalytic activity">
    <reaction evidence="1">
        <text>2 a phenolic donor + H2O2 = 2 a phenolic radical donor + 2 H2O</text>
        <dbReference type="Rhea" id="RHEA:56136"/>
        <dbReference type="ChEBI" id="CHEBI:15377"/>
        <dbReference type="ChEBI" id="CHEBI:16240"/>
        <dbReference type="ChEBI" id="CHEBI:139520"/>
        <dbReference type="ChEBI" id="CHEBI:139521"/>
        <dbReference type="EC" id="1.11.1.7"/>
    </reaction>
</comment>
<keyword evidence="9" id="KW-0106">Calcium</keyword>
<comment type="cofactor">
    <cofactor evidence="9">
        <name>Ca(2+)</name>
        <dbReference type="ChEBI" id="CHEBI:29108"/>
    </cofactor>
    <text evidence="9">Binds 2 calcium ions per subunit.</text>
</comment>
<accession>A0A7J7N0K9</accession>
<feature type="binding site" evidence="9">
    <location>
        <position position="19"/>
    </location>
    <ligand>
        <name>Ca(2+)</name>
        <dbReference type="ChEBI" id="CHEBI:29108"/>
        <label>1</label>
    </ligand>
</feature>
<evidence type="ECO:0000256" key="5">
    <source>
        <dbReference type="ARBA" id="ARBA00022723"/>
    </source>
</evidence>
<evidence type="ECO:0000256" key="1">
    <source>
        <dbReference type="ARBA" id="ARBA00000189"/>
    </source>
</evidence>
<feature type="binding site" evidence="9">
    <location>
        <position position="21"/>
    </location>
    <ligand>
        <name>Ca(2+)</name>
        <dbReference type="ChEBI" id="CHEBI:29108"/>
        <label>1</label>
    </ligand>
</feature>
<feature type="active site" description="Proton acceptor" evidence="8">
    <location>
        <position position="11"/>
    </location>
</feature>
<feature type="binding site" evidence="9">
    <location>
        <position position="12"/>
    </location>
    <ligand>
        <name>Ca(2+)</name>
        <dbReference type="ChEBI" id="CHEBI:29108"/>
        <label>1</label>
    </ligand>
</feature>
<dbReference type="Proteomes" id="UP000541444">
    <property type="component" value="Unassembled WGS sequence"/>
</dbReference>
<dbReference type="GO" id="GO:0020037">
    <property type="term" value="F:heme binding"/>
    <property type="evidence" value="ECO:0007669"/>
    <property type="project" value="InterPro"/>
</dbReference>
<feature type="binding site" evidence="9">
    <location>
        <position position="30"/>
    </location>
    <ligand>
        <name>Ca(2+)</name>
        <dbReference type="ChEBI" id="CHEBI:29108"/>
        <label>1</label>
    </ligand>
</feature>
<protein>
    <recommendedName>
        <fullName evidence="12">Plant heme peroxidase family profile domain-containing protein</fullName>
    </recommendedName>
</protein>
<dbReference type="Gene3D" id="1.10.520.10">
    <property type="match status" value="1"/>
</dbReference>
<dbReference type="EMBL" id="JACGCM010001155">
    <property type="protein sequence ID" value="KAF6160729.1"/>
    <property type="molecule type" value="Genomic_DNA"/>
</dbReference>
<proteinExistence type="inferred from homology"/>
<dbReference type="SUPFAM" id="SSF48113">
    <property type="entry name" value="Heme-dependent peroxidases"/>
    <property type="match status" value="1"/>
</dbReference>
<keyword evidence="6" id="KW-0560">Oxidoreductase</keyword>
<sequence length="116" mass="12634">MAASLIHLHFHDCFVPGCDTSVLLDAFTGEKTALQNFRSIKGFEVIENVKSKVEKICPGVISCTDILAVAAKDASVVDTDILLNYFDFATPRRFPASSRLACPEHFSTISGWPGTL</sequence>
<comment type="caution">
    <text evidence="13">The sequence shown here is derived from an EMBL/GenBank/DDBJ whole genome shotgun (WGS) entry which is preliminary data.</text>
</comment>
<keyword evidence="5 9" id="KW-0479">Metal-binding</keyword>
<dbReference type="PANTHER" id="PTHR31388:SF115">
    <property type="entry name" value="PEROXIDASE 5"/>
    <property type="match status" value="1"/>
</dbReference>
<comment type="similarity">
    <text evidence="11">Belongs to the peroxidase family.</text>
</comment>
<dbReference type="PRINTS" id="PR00461">
    <property type="entry name" value="PLPEROXIDASE"/>
</dbReference>
<evidence type="ECO:0000256" key="3">
    <source>
        <dbReference type="ARBA" id="ARBA00022559"/>
    </source>
</evidence>
<feature type="binding site" evidence="9">
    <location>
        <position position="17"/>
    </location>
    <ligand>
        <name>Ca(2+)</name>
        <dbReference type="ChEBI" id="CHEBI:29108"/>
        <label>1</label>
    </ligand>
</feature>
<name>A0A7J7N0K9_9MAGN</name>
<dbReference type="Pfam" id="PF00141">
    <property type="entry name" value="peroxidase"/>
    <property type="match status" value="1"/>
</dbReference>
<dbReference type="PRINTS" id="PR00458">
    <property type="entry name" value="PEROXIDASE"/>
</dbReference>
<dbReference type="InterPro" id="IPR002016">
    <property type="entry name" value="Haem_peroxidase"/>
</dbReference>
<keyword evidence="7" id="KW-0408">Iron</keyword>
<keyword evidence="4" id="KW-0349">Heme</keyword>
<gene>
    <name evidence="13" type="ORF">GIB67_035930</name>
</gene>
<dbReference type="GO" id="GO:0006979">
    <property type="term" value="P:response to oxidative stress"/>
    <property type="evidence" value="ECO:0007669"/>
    <property type="project" value="InterPro"/>
</dbReference>
<evidence type="ECO:0000256" key="6">
    <source>
        <dbReference type="ARBA" id="ARBA00023002"/>
    </source>
</evidence>
<dbReference type="OrthoDB" id="2113341at2759"/>
<keyword evidence="14" id="KW-1185">Reference proteome</keyword>
<evidence type="ECO:0000256" key="8">
    <source>
        <dbReference type="PIRSR" id="PIRSR600823-1"/>
    </source>
</evidence>
<dbReference type="PANTHER" id="PTHR31388">
    <property type="entry name" value="PEROXIDASE 72-RELATED"/>
    <property type="match status" value="1"/>
</dbReference>
<dbReference type="GO" id="GO:0140825">
    <property type="term" value="F:lactoperoxidase activity"/>
    <property type="evidence" value="ECO:0007669"/>
    <property type="project" value="UniProtKB-EC"/>
</dbReference>
<dbReference type="GO" id="GO:0046872">
    <property type="term" value="F:metal ion binding"/>
    <property type="evidence" value="ECO:0007669"/>
    <property type="project" value="UniProtKB-KW"/>
</dbReference>
<dbReference type="InterPro" id="IPR000823">
    <property type="entry name" value="Peroxidase_pln"/>
</dbReference>
<organism evidence="13 14">
    <name type="scientific">Kingdonia uniflora</name>
    <dbReference type="NCBI Taxonomy" id="39325"/>
    <lineage>
        <taxon>Eukaryota</taxon>
        <taxon>Viridiplantae</taxon>
        <taxon>Streptophyta</taxon>
        <taxon>Embryophyta</taxon>
        <taxon>Tracheophyta</taxon>
        <taxon>Spermatophyta</taxon>
        <taxon>Magnoliopsida</taxon>
        <taxon>Ranunculales</taxon>
        <taxon>Circaeasteraceae</taxon>
        <taxon>Kingdonia</taxon>
    </lineage>
</organism>